<proteinExistence type="predicted"/>
<dbReference type="SUPFAM" id="SSF48695">
    <property type="entry name" value="Multiheme cytochromes"/>
    <property type="match status" value="1"/>
</dbReference>
<dbReference type="InterPro" id="IPR036280">
    <property type="entry name" value="Multihaem_cyt_sf"/>
</dbReference>
<evidence type="ECO:0000313" key="2">
    <source>
        <dbReference type="EMBL" id="GAF92611.1"/>
    </source>
</evidence>
<sequence length="155" mass="17278">IARDAGRCERCHWREGEPKPVRFDHSGTGWPLSRYHEDVGCRDCHTGVPFVKLNRVCNACHGEWSPAVFDHGVTGQVLDEDHAEHDCELCHVERRFDRPPTCDNCHDEEDDGIAFPAKRPGEVRTDSSAAGTKTSATSRVEGLPAAQGHRVKPNR</sequence>
<feature type="non-terminal residue" evidence="2">
    <location>
        <position position="1"/>
    </location>
</feature>
<dbReference type="Gene3D" id="3.90.10.10">
    <property type="entry name" value="Cytochrome C3"/>
    <property type="match status" value="1"/>
</dbReference>
<dbReference type="EMBL" id="BARS01011683">
    <property type="protein sequence ID" value="GAF92611.1"/>
    <property type="molecule type" value="Genomic_DNA"/>
</dbReference>
<feature type="region of interest" description="Disordered" evidence="1">
    <location>
        <begin position="113"/>
        <end position="155"/>
    </location>
</feature>
<comment type="caution">
    <text evidence="2">The sequence shown here is derived from an EMBL/GenBank/DDBJ whole genome shotgun (WGS) entry which is preliminary data.</text>
</comment>
<accession>X0TZQ9</accession>
<name>X0TZQ9_9ZZZZ</name>
<feature type="compositionally biased region" description="Low complexity" evidence="1">
    <location>
        <begin position="126"/>
        <end position="138"/>
    </location>
</feature>
<organism evidence="2">
    <name type="scientific">marine sediment metagenome</name>
    <dbReference type="NCBI Taxonomy" id="412755"/>
    <lineage>
        <taxon>unclassified sequences</taxon>
        <taxon>metagenomes</taxon>
        <taxon>ecological metagenomes</taxon>
    </lineage>
</organism>
<gene>
    <name evidence="2" type="ORF">S01H1_21155</name>
</gene>
<dbReference type="AlphaFoldDB" id="X0TZQ9"/>
<protein>
    <submittedName>
        <fullName evidence="2">Uncharacterized protein</fullName>
    </submittedName>
</protein>
<evidence type="ECO:0000256" key="1">
    <source>
        <dbReference type="SAM" id="MobiDB-lite"/>
    </source>
</evidence>
<reference evidence="2" key="1">
    <citation type="journal article" date="2014" name="Front. Microbiol.">
        <title>High frequency of phylogenetically diverse reductive dehalogenase-homologous genes in deep subseafloor sedimentary metagenomes.</title>
        <authorList>
            <person name="Kawai M."/>
            <person name="Futagami T."/>
            <person name="Toyoda A."/>
            <person name="Takaki Y."/>
            <person name="Nishi S."/>
            <person name="Hori S."/>
            <person name="Arai W."/>
            <person name="Tsubouchi T."/>
            <person name="Morono Y."/>
            <person name="Uchiyama I."/>
            <person name="Ito T."/>
            <person name="Fujiyama A."/>
            <person name="Inagaki F."/>
            <person name="Takami H."/>
        </authorList>
    </citation>
    <scope>NUCLEOTIDE SEQUENCE</scope>
    <source>
        <strain evidence="2">Expedition CK06-06</strain>
    </source>
</reference>